<dbReference type="Proteomes" id="UP000626026">
    <property type="component" value="Unassembled WGS sequence"/>
</dbReference>
<organism evidence="1 2">
    <name type="scientific">Teichococcus aerophilus</name>
    <dbReference type="NCBI Taxonomy" id="1224513"/>
    <lineage>
        <taxon>Bacteria</taxon>
        <taxon>Pseudomonadati</taxon>
        <taxon>Pseudomonadota</taxon>
        <taxon>Alphaproteobacteria</taxon>
        <taxon>Acetobacterales</taxon>
        <taxon>Roseomonadaceae</taxon>
        <taxon>Roseomonas</taxon>
    </lineage>
</organism>
<gene>
    <name evidence="1" type="ORF">IBL26_16445</name>
</gene>
<dbReference type="EMBL" id="JACTVA010000032">
    <property type="protein sequence ID" value="MBC9208438.1"/>
    <property type="molecule type" value="Genomic_DNA"/>
</dbReference>
<protein>
    <submittedName>
        <fullName evidence="1">Uncharacterized protein</fullName>
    </submittedName>
</protein>
<comment type="caution">
    <text evidence="1">The sequence shown here is derived from an EMBL/GenBank/DDBJ whole genome shotgun (WGS) entry which is preliminary data.</text>
</comment>
<accession>A0ABR7RQ18</accession>
<keyword evidence="2" id="KW-1185">Reference proteome</keyword>
<evidence type="ECO:0000313" key="1">
    <source>
        <dbReference type="EMBL" id="MBC9208438.1"/>
    </source>
</evidence>
<dbReference type="RefSeq" id="WP_187785595.1">
    <property type="nucleotide sequence ID" value="NZ_JACTVA010000032.1"/>
</dbReference>
<sequence>MSSLSFTALQPAPAAAWPPEPSQPLPLLAAQIALTMRPDWPGEPVAASGLSALAEDIAAALQLEARTPIGLASVLPPQELWQRDAAAESLLPATGGIALSDLLWFG</sequence>
<name>A0ABR7RQ18_9PROT</name>
<reference evidence="1 2" key="1">
    <citation type="journal article" date="2013" name="Int. J. Syst. Evol. Microbiol.">
        <title>Roseomonas aerophila sp. nov., isolated from air.</title>
        <authorList>
            <person name="Kim S.J."/>
            <person name="Weon H.Y."/>
            <person name="Ahn J.H."/>
            <person name="Hong S.B."/>
            <person name="Seok S.J."/>
            <person name="Whang K.S."/>
            <person name="Kwon S.W."/>
        </authorList>
    </citation>
    <scope>NUCLEOTIDE SEQUENCE [LARGE SCALE GENOMIC DNA]</scope>
    <source>
        <strain evidence="1 2">NBRC 108923</strain>
    </source>
</reference>
<evidence type="ECO:0000313" key="2">
    <source>
        <dbReference type="Proteomes" id="UP000626026"/>
    </source>
</evidence>
<proteinExistence type="predicted"/>